<dbReference type="Pfam" id="PF13692">
    <property type="entry name" value="Glyco_trans_1_4"/>
    <property type="match status" value="1"/>
</dbReference>
<accession>A0ABW8WTR4</accession>
<dbReference type="Proteomes" id="UP001628874">
    <property type="component" value="Unassembled WGS sequence"/>
</dbReference>
<evidence type="ECO:0000256" key="1">
    <source>
        <dbReference type="ARBA" id="ARBA00022679"/>
    </source>
</evidence>
<dbReference type="PANTHER" id="PTHR46401">
    <property type="entry name" value="GLYCOSYLTRANSFERASE WBBK-RELATED"/>
    <property type="match status" value="1"/>
</dbReference>
<dbReference type="PANTHER" id="PTHR46401:SF2">
    <property type="entry name" value="GLYCOSYLTRANSFERASE WBBK-RELATED"/>
    <property type="match status" value="1"/>
</dbReference>
<dbReference type="EMBL" id="JBFQGM010000011">
    <property type="protein sequence ID" value="MFL9464291.1"/>
    <property type="molecule type" value="Genomic_DNA"/>
</dbReference>
<evidence type="ECO:0000259" key="2">
    <source>
        <dbReference type="Pfam" id="PF13439"/>
    </source>
</evidence>
<dbReference type="Pfam" id="PF13439">
    <property type="entry name" value="Glyco_transf_4"/>
    <property type="match status" value="1"/>
</dbReference>
<sequence>MTIRVAYDITCLLIEAKHIDRKSGVYRVTEEVMDELNKRDDIELSLVKICADNSLFNALDFSCYLKNEPYLNTYKTTDLLKSRLNLRSLYDEIYPIFSSEEFQRMPKFLPKAIIIRGIFKLLRKFDAYISFDKNNFDIIHSPYHKLPSEELTKGVPRVITVHDIIPIIMPEMVNPILIPYFQEVLNSINHHQDWVVCNSEYTKQEFCEYTGMPLERTFVTPLAATDRFYRVTDSARIDTARQRYGIPDGDYFLSLGTQLEPRKNLAHLIRCFLRLLSEQPNLNINLVLVGSQRFQSVETIDRLFPQFSSRVLFTGYVADEDLSAIYSGATAFIYPSLYEGFGLPLLEAMRCGTPVIASNTTSLPEVVGDAGILVDPKDEDALCQAMLDLLRDSHLVQELRQKGFARSQNFSWSKCAADTAKVYKRIVNHQ</sequence>
<feature type="domain" description="Glycosyltransferase subfamily 4-like N-terminal" evidence="2">
    <location>
        <begin position="112"/>
        <end position="221"/>
    </location>
</feature>
<evidence type="ECO:0000313" key="4">
    <source>
        <dbReference type="Proteomes" id="UP001628874"/>
    </source>
</evidence>
<protein>
    <submittedName>
        <fullName evidence="3">Glycosyltransferase family 4 protein</fullName>
    </submittedName>
</protein>
<comment type="caution">
    <text evidence="3">The sequence shown here is derived from an EMBL/GenBank/DDBJ whole genome shotgun (WGS) entry which is preliminary data.</text>
</comment>
<name>A0ABW8WTR4_9CYAN</name>
<gene>
    <name evidence="3" type="ORF">AB0759_27170</name>
</gene>
<keyword evidence="4" id="KW-1185">Reference proteome</keyword>
<dbReference type="RefSeq" id="WP_408019888.1">
    <property type="nucleotide sequence ID" value="NZ_JBFQGM010000011.1"/>
</dbReference>
<dbReference type="Gene3D" id="3.40.50.2000">
    <property type="entry name" value="Glycogen Phosphorylase B"/>
    <property type="match status" value="2"/>
</dbReference>
<reference evidence="3 4" key="1">
    <citation type="submission" date="2024-07" db="EMBL/GenBank/DDBJ databases">
        <authorList>
            <person name="Tripathy S."/>
        </authorList>
    </citation>
    <scope>NUCLEOTIDE SEQUENCE [LARGE SCALE GENOMIC DNA]</scope>
    <source>
        <strain evidence="3 4">VB-61278_2</strain>
    </source>
</reference>
<evidence type="ECO:0000313" key="3">
    <source>
        <dbReference type="EMBL" id="MFL9464291.1"/>
    </source>
</evidence>
<organism evidence="3 4">
    <name type="scientific">Scytonema tolypothrichoides VB-61278_2</name>
    <dbReference type="NCBI Taxonomy" id="3232314"/>
    <lineage>
        <taxon>Bacteria</taxon>
        <taxon>Bacillati</taxon>
        <taxon>Cyanobacteriota</taxon>
        <taxon>Cyanophyceae</taxon>
        <taxon>Nostocales</taxon>
        <taxon>Scytonemataceae</taxon>
        <taxon>Scytonema</taxon>
    </lineage>
</organism>
<keyword evidence="1" id="KW-0808">Transferase</keyword>
<dbReference type="InterPro" id="IPR028098">
    <property type="entry name" value="Glyco_trans_4-like_N"/>
</dbReference>
<proteinExistence type="predicted"/>
<dbReference type="SUPFAM" id="SSF53756">
    <property type="entry name" value="UDP-Glycosyltransferase/glycogen phosphorylase"/>
    <property type="match status" value="1"/>
</dbReference>
<dbReference type="CDD" id="cd03809">
    <property type="entry name" value="GT4_MtfB-like"/>
    <property type="match status" value="1"/>
</dbReference>